<dbReference type="Pfam" id="PF11716">
    <property type="entry name" value="MDMPI_N"/>
    <property type="match status" value="1"/>
</dbReference>
<evidence type="ECO:0000259" key="1">
    <source>
        <dbReference type="Pfam" id="PF11716"/>
    </source>
</evidence>
<gene>
    <name evidence="2" type="ORF">R2D22_01950</name>
</gene>
<sequence>MTEETTERRPGLLPPGLGRAIRDTADEIAALLRDAPDTGLPVPGLTWTVGETAAHLAQANLLMAEVAAGHARTHGDGTPGSIADANSRVLAEFGERAAAPLADLIAQQAADFLTAIEERDPEEVLVTPLGPMDPATFGSYLLTHMLGHGYDLARALRTPHMIDRTRVELTLPFMLTAMPRVVDRGAVADLSARFTVRLWGGARFGVTVVDGAVTVSARPVDRPDCTIFTEPVAFLLMGLGRRGPWGAVARGRVLSWGRKPWLAPRFPTLFVAP</sequence>
<dbReference type="RefSeq" id="WP_318100566.1">
    <property type="nucleotide sequence ID" value="NZ_CP137573.1"/>
</dbReference>
<dbReference type="EMBL" id="CP137573">
    <property type="protein sequence ID" value="WOX20217.1"/>
    <property type="molecule type" value="Genomic_DNA"/>
</dbReference>
<dbReference type="InterPro" id="IPR024344">
    <property type="entry name" value="MDMPI_metal-binding"/>
</dbReference>
<dbReference type="InterPro" id="IPR036527">
    <property type="entry name" value="SCP2_sterol-bd_dom_sf"/>
</dbReference>
<feature type="domain" description="Mycothiol-dependent maleylpyruvate isomerase metal-binding" evidence="1">
    <location>
        <begin position="21"/>
        <end position="153"/>
    </location>
</feature>
<keyword evidence="2" id="KW-0413">Isomerase</keyword>
<protein>
    <submittedName>
        <fullName evidence="2">Maleylpyruvate isomerase family mycothiol-dependent enzyme</fullName>
    </submittedName>
</protein>
<dbReference type="SUPFAM" id="SSF55718">
    <property type="entry name" value="SCP-like"/>
    <property type="match status" value="1"/>
</dbReference>
<name>A0ABZ0LL22_9ACTN</name>
<dbReference type="NCBIfam" id="TIGR03083">
    <property type="entry name" value="maleylpyruvate isomerase family mycothiol-dependent enzyme"/>
    <property type="match status" value="1"/>
</dbReference>
<dbReference type="Gene3D" id="1.20.120.450">
    <property type="entry name" value="dinb family like domain"/>
    <property type="match status" value="1"/>
</dbReference>
<reference evidence="2 3" key="1">
    <citation type="submission" date="2023-10" db="EMBL/GenBank/DDBJ databases">
        <title>The genome sequence of Streptomyces sp. HUAS YS2.</title>
        <authorList>
            <person name="Mo P."/>
        </authorList>
    </citation>
    <scope>NUCLEOTIDE SEQUENCE [LARGE SCALE GENOMIC DNA]</scope>
    <source>
        <strain evidence="2 3">HUAS YS2</strain>
    </source>
</reference>
<evidence type="ECO:0000313" key="3">
    <source>
        <dbReference type="Proteomes" id="UP001301731"/>
    </source>
</evidence>
<evidence type="ECO:0000313" key="2">
    <source>
        <dbReference type="EMBL" id="WOX20217.1"/>
    </source>
</evidence>
<accession>A0ABZ0LL22</accession>
<dbReference type="SUPFAM" id="SSF109854">
    <property type="entry name" value="DinB/YfiT-like putative metalloenzymes"/>
    <property type="match status" value="1"/>
</dbReference>
<proteinExistence type="predicted"/>
<dbReference type="GO" id="GO:0016853">
    <property type="term" value="F:isomerase activity"/>
    <property type="evidence" value="ECO:0007669"/>
    <property type="project" value="UniProtKB-KW"/>
</dbReference>
<dbReference type="InterPro" id="IPR017517">
    <property type="entry name" value="Maleyloyr_isom"/>
</dbReference>
<dbReference type="InterPro" id="IPR034660">
    <property type="entry name" value="DinB/YfiT-like"/>
</dbReference>
<dbReference type="Proteomes" id="UP001301731">
    <property type="component" value="Chromosome"/>
</dbReference>
<organism evidence="2 3">
    <name type="scientific">Streptomyces solicathayae</name>
    <dbReference type="NCBI Taxonomy" id="3081768"/>
    <lineage>
        <taxon>Bacteria</taxon>
        <taxon>Bacillati</taxon>
        <taxon>Actinomycetota</taxon>
        <taxon>Actinomycetes</taxon>
        <taxon>Kitasatosporales</taxon>
        <taxon>Streptomycetaceae</taxon>
        <taxon>Streptomyces</taxon>
    </lineage>
</organism>
<keyword evidence="3" id="KW-1185">Reference proteome</keyword>